<dbReference type="GO" id="GO:0003677">
    <property type="term" value="F:DNA binding"/>
    <property type="evidence" value="ECO:0007669"/>
    <property type="project" value="InterPro"/>
</dbReference>
<organism evidence="1 2">
    <name type="scientific">Listeria seeligeri</name>
    <dbReference type="NCBI Taxonomy" id="1640"/>
    <lineage>
        <taxon>Bacteria</taxon>
        <taxon>Bacillati</taxon>
        <taxon>Bacillota</taxon>
        <taxon>Bacilli</taxon>
        <taxon>Bacillales</taxon>
        <taxon>Listeriaceae</taxon>
        <taxon>Listeria</taxon>
    </lineage>
</organism>
<evidence type="ECO:0000313" key="1">
    <source>
        <dbReference type="EMBL" id="MBC1486662.1"/>
    </source>
</evidence>
<dbReference type="GO" id="GO:0004803">
    <property type="term" value="F:transposase activity"/>
    <property type="evidence" value="ECO:0007669"/>
    <property type="project" value="InterPro"/>
</dbReference>
<dbReference type="Proteomes" id="UP000523362">
    <property type="component" value="Unassembled WGS sequence"/>
</dbReference>
<evidence type="ECO:0000313" key="2">
    <source>
        <dbReference type="Proteomes" id="UP000523362"/>
    </source>
</evidence>
<dbReference type="Pfam" id="PF01527">
    <property type="entry name" value="HTH_Tnp_1"/>
    <property type="match status" value="1"/>
</dbReference>
<proteinExistence type="predicted"/>
<dbReference type="InterPro" id="IPR009057">
    <property type="entry name" value="Homeodomain-like_sf"/>
</dbReference>
<dbReference type="InterPro" id="IPR002514">
    <property type="entry name" value="Transposase_8"/>
</dbReference>
<dbReference type="Gene3D" id="1.10.10.60">
    <property type="entry name" value="Homeodomain-like"/>
    <property type="match status" value="1"/>
</dbReference>
<gene>
    <name evidence="1" type="ORF">HB897_10530</name>
</gene>
<sequence length="88" mass="10022">MTTKKLAMSYSNEFKESIVSLSQTGQSANSLAKEYKVSVSTIRKWIQQADPTNRHVLSLRERELVKGNKRLKEENTILKRSAVLLAKN</sequence>
<comment type="caution">
    <text evidence="1">The sequence shown here is derived from an EMBL/GenBank/DDBJ whole genome shotgun (WGS) entry which is preliminary data.</text>
</comment>
<dbReference type="AlphaFoldDB" id="A0A7X1C6X8"/>
<name>A0A7X1C6X8_LISSE</name>
<dbReference type="GO" id="GO:0006313">
    <property type="term" value="P:DNA transposition"/>
    <property type="evidence" value="ECO:0007669"/>
    <property type="project" value="InterPro"/>
</dbReference>
<reference evidence="1 2" key="1">
    <citation type="submission" date="2020-03" db="EMBL/GenBank/DDBJ databases">
        <title>Soil Listeria distribution.</title>
        <authorList>
            <person name="Liao J."/>
            <person name="Wiedmann M."/>
        </authorList>
    </citation>
    <scope>NUCLEOTIDE SEQUENCE [LARGE SCALE GENOMIC DNA]</scope>
    <source>
        <strain evidence="1 2">FSL L7-1560</strain>
    </source>
</reference>
<protein>
    <submittedName>
        <fullName evidence="1">Transposase</fullName>
    </submittedName>
</protein>
<dbReference type="EMBL" id="JAARRG010000007">
    <property type="protein sequence ID" value="MBC1486662.1"/>
    <property type="molecule type" value="Genomic_DNA"/>
</dbReference>
<dbReference type="SUPFAM" id="SSF46689">
    <property type="entry name" value="Homeodomain-like"/>
    <property type="match status" value="1"/>
</dbReference>
<accession>A0A7X1C6X8</accession>